<accession>A0ABM1R2U3</accession>
<reference evidence="3" key="2">
    <citation type="submission" date="2025-08" db="UniProtKB">
        <authorList>
            <consortium name="RefSeq"/>
        </authorList>
    </citation>
    <scope>IDENTIFICATION</scope>
    <source>
        <tissue evidence="3">Leaf</tissue>
    </source>
</reference>
<evidence type="ECO:0000313" key="3">
    <source>
        <dbReference type="RefSeq" id="XP_019093331.1"/>
    </source>
</evidence>
<name>A0ABM1R2U3_CAMSA</name>
<gene>
    <name evidence="3" type="primary">LOC109129524</name>
</gene>
<dbReference type="Proteomes" id="UP000694864">
    <property type="component" value="Chromosome 16"/>
</dbReference>
<dbReference type="GeneID" id="109129524"/>
<sequence>MIASNDDAAVEELKMLLKSEFKIKDLGPARFFLGLEISRSSEGIFVCQRKYAQNLLEDAGLLGCKPSSVPMDPNLRLTKYMGKLLSSPTSYREIIGRLLYLIITRPDITYVTMQLVRKQDTRSQVIVSILALHSSIGSLRSRLL</sequence>
<dbReference type="Pfam" id="PF07727">
    <property type="entry name" value="RVT_2"/>
    <property type="match status" value="1"/>
</dbReference>
<dbReference type="InterPro" id="IPR013103">
    <property type="entry name" value="RVT_2"/>
</dbReference>
<reference evidence="2" key="1">
    <citation type="journal article" date="2014" name="Nat. Commun.">
        <title>The emerging biofuel crop Camelina sativa retains a highly undifferentiated hexaploid genome structure.</title>
        <authorList>
            <person name="Kagale S."/>
            <person name="Koh C."/>
            <person name="Nixon J."/>
            <person name="Bollina V."/>
            <person name="Clarke W.E."/>
            <person name="Tuteja R."/>
            <person name="Spillane C."/>
            <person name="Robinson S.J."/>
            <person name="Links M.G."/>
            <person name="Clarke C."/>
            <person name="Higgins E.E."/>
            <person name="Huebert T."/>
            <person name="Sharpe A.G."/>
            <person name="Parkin I.A."/>
        </authorList>
    </citation>
    <scope>NUCLEOTIDE SEQUENCE [LARGE SCALE GENOMIC DNA]</scope>
    <source>
        <strain evidence="2">cv. DH55</strain>
    </source>
</reference>
<dbReference type="RefSeq" id="XP_019093331.1">
    <property type="nucleotide sequence ID" value="XM_019237786.1"/>
</dbReference>
<evidence type="ECO:0000313" key="2">
    <source>
        <dbReference type="Proteomes" id="UP000694864"/>
    </source>
</evidence>
<feature type="domain" description="Reverse transcriptase Ty1/copia-type" evidence="1">
    <location>
        <begin position="1"/>
        <end position="71"/>
    </location>
</feature>
<proteinExistence type="predicted"/>
<keyword evidence="2" id="KW-1185">Reference proteome</keyword>
<evidence type="ECO:0000259" key="1">
    <source>
        <dbReference type="Pfam" id="PF07727"/>
    </source>
</evidence>
<protein>
    <submittedName>
        <fullName evidence="3">Uncharacterized protein LOC109129524</fullName>
    </submittedName>
</protein>
<organism evidence="2 3">
    <name type="scientific">Camelina sativa</name>
    <name type="common">False flax</name>
    <name type="synonym">Myagrum sativum</name>
    <dbReference type="NCBI Taxonomy" id="90675"/>
    <lineage>
        <taxon>Eukaryota</taxon>
        <taxon>Viridiplantae</taxon>
        <taxon>Streptophyta</taxon>
        <taxon>Embryophyta</taxon>
        <taxon>Tracheophyta</taxon>
        <taxon>Spermatophyta</taxon>
        <taxon>Magnoliopsida</taxon>
        <taxon>eudicotyledons</taxon>
        <taxon>Gunneridae</taxon>
        <taxon>Pentapetalae</taxon>
        <taxon>rosids</taxon>
        <taxon>malvids</taxon>
        <taxon>Brassicales</taxon>
        <taxon>Brassicaceae</taxon>
        <taxon>Camelineae</taxon>
        <taxon>Camelina</taxon>
    </lineage>
</organism>